<name>A0A2X2BLJ7_PROMI</name>
<evidence type="ECO:0000256" key="1">
    <source>
        <dbReference type="SAM" id="Phobius"/>
    </source>
</evidence>
<accession>A0A2X2BLJ7</accession>
<dbReference type="EMBL" id="UAUE01000002">
    <property type="protein sequence ID" value="SPY94096.1"/>
    <property type="molecule type" value="Genomic_DNA"/>
</dbReference>
<dbReference type="SUPFAM" id="SSF52096">
    <property type="entry name" value="ClpP/crotonase"/>
    <property type="match status" value="1"/>
</dbReference>
<protein>
    <submittedName>
        <fullName evidence="2">Protease IV (Signal peptide peptidase)</fullName>
        <ecNumber evidence="2">3.4.21.-</ecNumber>
    </submittedName>
</protein>
<dbReference type="GO" id="GO:0008233">
    <property type="term" value="F:peptidase activity"/>
    <property type="evidence" value="ECO:0007669"/>
    <property type="project" value="UniProtKB-KW"/>
</dbReference>
<proteinExistence type="predicted"/>
<keyword evidence="1" id="KW-0812">Transmembrane</keyword>
<gene>
    <name evidence="2" type="primary">sppA_2</name>
    <name evidence="2" type="ORF">NCTC10975_00430</name>
</gene>
<organism evidence="2 3">
    <name type="scientific">Proteus mirabilis</name>
    <dbReference type="NCBI Taxonomy" id="584"/>
    <lineage>
        <taxon>Bacteria</taxon>
        <taxon>Pseudomonadati</taxon>
        <taxon>Pseudomonadota</taxon>
        <taxon>Gammaproteobacteria</taxon>
        <taxon>Enterobacterales</taxon>
        <taxon>Morganellaceae</taxon>
        <taxon>Proteus</taxon>
    </lineage>
</organism>
<keyword evidence="1" id="KW-1133">Transmembrane helix</keyword>
<dbReference type="InterPro" id="IPR029045">
    <property type="entry name" value="ClpP/crotonase-like_dom_sf"/>
</dbReference>
<keyword evidence="2" id="KW-0378">Hydrolase</keyword>
<dbReference type="Gene3D" id="3.90.226.10">
    <property type="entry name" value="2-enoyl-CoA Hydratase, Chain A, domain 1"/>
    <property type="match status" value="1"/>
</dbReference>
<dbReference type="GO" id="GO:0006508">
    <property type="term" value="P:proteolysis"/>
    <property type="evidence" value="ECO:0007669"/>
    <property type="project" value="UniProtKB-KW"/>
</dbReference>
<reference evidence="2 3" key="1">
    <citation type="submission" date="2018-06" db="EMBL/GenBank/DDBJ databases">
        <authorList>
            <consortium name="Pathogen Informatics"/>
            <person name="Doyle S."/>
        </authorList>
    </citation>
    <scope>NUCLEOTIDE SEQUENCE [LARGE SCALE GENOMIC DNA]</scope>
    <source>
        <strain evidence="2 3">NCTC10975</strain>
    </source>
</reference>
<dbReference type="EC" id="3.4.21.-" evidence="2"/>
<evidence type="ECO:0000313" key="3">
    <source>
        <dbReference type="Proteomes" id="UP000251485"/>
    </source>
</evidence>
<evidence type="ECO:0000313" key="2">
    <source>
        <dbReference type="EMBL" id="SPY94096.1"/>
    </source>
</evidence>
<dbReference type="AlphaFoldDB" id="A0A2X2BLJ7"/>
<sequence length="144" mass="16223">MSKIMELIGTIFRFSWQAINFIRKLILNVIFFFLLFMGVGLYFIVQETQKPTDYQGALLVDLKGVIVDQTANQNPLGQMSRELLGVSGSQLQENSLFEVVDTLRKAATDPKIKGMVLKLDEFAGADQPSLNYVGKALTEFKKNR</sequence>
<feature type="transmembrane region" description="Helical" evidence="1">
    <location>
        <begin position="21"/>
        <end position="45"/>
    </location>
</feature>
<keyword evidence="1" id="KW-0472">Membrane</keyword>
<dbReference type="Proteomes" id="UP000251485">
    <property type="component" value="Unassembled WGS sequence"/>
</dbReference>
<keyword evidence="2" id="KW-0645">Protease</keyword>